<dbReference type="Pfam" id="PF02219">
    <property type="entry name" value="MTHFR"/>
    <property type="match status" value="1"/>
</dbReference>
<evidence type="ECO:0000313" key="9">
    <source>
        <dbReference type="EMBL" id="KAJ6242997.1"/>
    </source>
</evidence>
<dbReference type="PANTHER" id="PTHR45754:SF3">
    <property type="entry name" value="METHYLENETETRAHYDROFOLATE REDUCTASE (NADPH)"/>
    <property type="match status" value="1"/>
</dbReference>
<feature type="domain" description="MTHFR SAM-binding regulatory" evidence="7">
    <location>
        <begin position="298"/>
        <end position="592"/>
    </location>
</feature>
<reference evidence="9" key="1">
    <citation type="submission" date="2022-08" db="EMBL/GenBank/DDBJ databases">
        <title>Novel sulfate-reducing endosymbionts in the free-living metamonad Anaeramoeba.</title>
        <authorList>
            <person name="Jerlstrom-Hultqvist J."/>
            <person name="Cepicka I."/>
            <person name="Gallot-Lavallee L."/>
            <person name="Salas-Leiva D."/>
            <person name="Curtis B.A."/>
            <person name="Zahonova K."/>
            <person name="Pipaliya S."/>
            <person name="Dacks J."/>
            <person name="Roger A.J."/>
        </authorList>
    </citation>
    <scope>NUCLEOTIDE SEQUENCE</scope>
    <source>
        <strain evidence="9">Schooner1</strain>
    </source>
</reference>
<keyword evidence="5" id="KW-0274">FAD</keyword>
<comment type="pathway">
    <text evidence="2">One-carbon metabolism; tetrahydrofolate interconversion.</text>
</comment>
<dbReference type="GO" id="GO:0071949">
    <property type="term" value="F:FAD binding"/>
    <property type="evidence" value="ECO:0007669"/>
    <property type="project" value="TreeGrafter"/>
</dbReference>
<evidence type="ECO:0000313" key="11">
    <source>
        <dbReference type="Proteomes" id="UP001150062"/>
    </source>
</evidence>
<evidence type="ECO:0000313" key="10">
    <source>
        <dbReference type="Proteomes" id="UP001146793"/>
    </source>
</evidence>
<organism evidence="8 10">
    <name type="scientific">Anaeramoeba flamelloides</name>
    <dbReference type="NCBI Taxonomy" id="1746091"/>
    <lineage>
        <taxon>Eukaryota</taxon>
        <taxon>Metamonada</taxon>
        <taxon>Anaeramoebidae</taxon>
        <taxon>Anaeramoeba</taxon>
    </lineage>
</organism>
<protein>
    <submittedName>
        <fullName evidence="8">Methylenetetrahydrofolate reductase</fullName>
    </submittedName>
</protein>
<accession>A0AAV7ZU81</accession>
<dbReference type="Pfam" id="PF21895">
    <property type="entry name" value="MTHFR_C"/>
    <property type="match status" value="1"/>
</dbReference>
<comment type="caution">
    <text evidence="8">The sequence shown here is derived from an EMBL/GenBank/DDBJ whole genome shotgun (WGS) entry which is preliminary data.</text>
</comment>
<evidence type="ECO:0000256" key="2">
    <source>
        <dbReference type="ARBA" id="ARBA00004777"/>
    </source>
</evidence>
<evidence type="ECO:0000313" key="8">
    <source>
        <dbReference type="EMBL" id="KAJ3445499.1"/>
    </source>
</evidence>
<evidence type="ECO:0000259" key="7">
    <source>
        <dbReference type="Pfam" id="PF21895"/>
    </source>
</evidence>
<dbReference type="InterPro" id="IPR003171">
    <property type="entry name" value="Mehydrof_redctse-like"/>
</dbReference>
<comment type="similarity">
    <text evidence="3">Belongs to the methylenetetrahydrofolate reductase family.</text>
</comment>
<dbReference type="InterPro" id="IPR029041">
    <property type="entry name" value="FAD-linked_oxidoreductase-like"/>
</dbReference>
<dbReference type="GO" id="GO:0035999">
    <property type="term" value="P:tetrahydrofolate interconversion"/>
    <property type="evidence" value="ECO:0007669"/>
    <property type="project" value="TreeGrafter"/>
</dbReference>
<comment type="cofactor">
    <cofactor evidence="1">
        <name>FAD</name>
        <dbReference type="ChEBI" id="CHEBI:57692"/>
    </cofactor>
</comment>
<dbReference type="EMBL" id="JAOAOG010000173">
    <property type="protein sequence ID" value="KAJ6242997.1"/>
    <property type="molecule type" value="Genomic_DNA"/>
</dbReference>
<gene>
    <name evidence="8" type="ORF">M0812_11376</name>
    <name evidence="9" type="ORF">M0813_02854</name>
</gene>
<keyword evidence="11" id="KW-1185">Reference proteome</keyword>
<dbReference type="SUPFAM" id="SSF51730">
    <property type="entry name" value="FAD-linked oxidoreductase"/>
    <property type="match status" value="1"/>
</dbReference>
<keyword evidence="6" id="KW-0560">Oxidoreductase</keyword>
<dbReference type="Gene3D" id="3.20.20.220">
    <property type="match status" value="1"/>
</dbReference>
<dbReference type="Proteomes" id="UP001150062">
    <property type="component" value="Unassembled WGS sequence"/>
</dbReference>
<dbReference type="EMBL" id="JANTQA010000023">
    <property type="protein sequence ID" value="KAJ3445499.1"/>
    <property type="molecule type" value="Genomic_DNA"/>
</dbReference>
<dbReference type="PANTHER" id="PTHR45754">
    <property type="entry name" value="METHYLENETETRAHYDROFOLATE REDUCTASE"/>
    <property type="match status" value="1"/>
</dbReference>
<dbReference type="GO" id="GO:0009086">
    <property type="term" value="P:methionine biosynthetic process"/>
    <property type="evidence" value="ECO:0007669"/>
    <property type="project" value="TreeGrafter"/>
</dbReference>
<dbReference type="GO" id="GO:0005829">
    <property type="term" value="C:cytosol"/>
    <property type="evidence" value="ECO:0007669"/>
    <property type="project" value="TreeGrafter"/>
</dbReference>
<dbReference type="AlphaFoldDB" id="A0AAV7ZU81"/>
<dbReference type="Proteomes" id="UP001146793">
    <property type="component" value="Unassembled WGS sequence"/>
</dbReference>
<evidence type="ECO:0000256" key="6">
    <source>
        <dbReference type="ARBA" id="ARBA00023002"/>
    </source>
</evidence>
<dbReference type="GO" id="GO:0004489">
    <property type="term" value="F:methylenetetrahydrofolate reductase [NAD(P)H] activity"/>
    <property type="evidence" value="ECO:0007669"/>
    <property type="project" value="InterPro"/>
</dbReference>
<evidence type="ECO:0000256" key="5">
    <source>
        <dbReference type="ARBA" id="ARBA00022827"/>
    </source>
</evidence>
<evidence type="ECO:0000256" key="4">
    <source>
        <dbReference type="ARBA" id="ARBA00022630"/>
    </source>
</evidence>
<keyword evidence="4" id="KW-0285">Flavoprotein</keyword>
<sequence length="601" mass="70681">MRIIELIAKHQSNNQLLENSQPFFSFEFVGPTNNKQQAKLLKSIKTLSTLEPLCIDFASSTLTAPEELFLISYQTQMLYGLETVYQLSWPNTTKKEIVSVLKRIKKSGIQNIVIRNRVLSEKEKYSEKYFQNESQVIQFIKEQYNDYFCIIIEGDINFYQDESDFLSLKKTVNFGADLLRTLPFFDIHRFLTFRENCRKYGINFPIIPMILPIIDYTSTTQLIEYNNIIIPEEILIKLSKLKNEPEPLLEYGVKITTNLCKTLIKHRVRGFHFLTLNREEPIKQILQGLNLILSSRLRRQLPYRKSTDPKRKNEIVRPIFWAKRPISYTLLTSHWEKFPKYSWIEIKNGKPEYGQLNEKILKEIHKCKSSIKDFGLKLRSIRDVEIVFMKYLQGKIRSLPWKEDLLSLENMIIKTKLEEITQNGLLIINSQPRINSVSSEDLRVGFGGPGGYIFQKRYLEFFIDPERITSLIKYLETNSNLIYHATNHDGSTVFTNNKKNHITTVTWGIFSGEIIQPTVVDPYSFLSVWRKEAFALWLSQWGDHYQKESKSRKIIETIHNNYFLMNIVDNFFIQTSHPLTGSLWTVLTDFFRENPRKDIQN</sequence>
<evidence type="ECO:0000256" key="3">
    <source>
        <dbReference type="ARBA" id="ARBA00006743"/>
    </source>
</evidence>
<reference evidence="8" key="2">
    <citation type="submission" date="2022-08" db="EMBL/GenBank/DDBJ databases">
        <title>Novel sulphate-reducing endosymbionts in the free-living metamonad Anaeramoeba.</title>
        <authorList>
            <person name="Jerlstrom-Hultqvist J."/>
            <person name="Cepicka I."/>
            <person name="Gallot-Lavallee L."/>
            <person name="Salas-Leiva D."/>
            <person name="Curtis B.A."/>
            <person name="Zahonova K."/>
            <person name="Pipaliya S."/>
            <person name="Dacks J."/>
            <person name="Roger A.J."/>
        </authorList>
    </citation>
    <scope>NUCLEOTIDE SEQUENCE</scope>
    <source>
        <strain evidence="8">Busselton2</strain>
    </source>
</reference>
<evidence type="ECO:0000256" key="1">
    <source>
        <dbReference type="ARBA" id="ARBA00001974"/>
    </source>
</evidence>
<dbReference type="InterPro" id="IPR053806">
    <property type="entry name" value="MTHFR_C"/>
</dbReference>
<name>A0AAV7ZU81_9EUKA</name>
<proteinExistence type="inferred from homology"/>